<reference evidence="3 4" key="1">
    <citation type="submission" date="2019-10" db="EMBL/GenBank/DDBJ databases">
        <title>Whole-genome sequence of the purple nonsulfur photosynthetic bacterium Rhodocyclus tenuis.</title>
        <authorList>
            <person name="Kyndt J.A."/>
            <person name="Meyer T.E."/>
        </authorList>
    </citation>
    <scope>NUCLEOTIDE SEQUENCE [LARGE SCALE GENOMIC DNA]</scope>
    <source>
        <strain evidence="3 4">DSM 110</strain>
    </source>
</reference>
<evidence type="ECO:0000256" key="1">
    <source>
        <dbReference type="ARBA" id="ARBA00007189"/>
    </source>
</evidence>
<keyword evidence="2" id="KW-0175">Coiled coil</keyword>
<proteinExistence type="inferred from homology"/>
<accession>A0A6L5JTX6</accession>
<comment type="similarity">
    <text evidence="1">Belongs to the UPF0751 family.</text>
</comment>
<name>A0A6L5JTX6_RHOTE</name>
<sequence length="438" mass="48176">MPRTERNAAMHTPPFPLLAGREATLPSTFPVAEAFTHHRVPLAVTSAGSRRRKLWELDHRFHCPLVGVCFEVNALREVVARHFHCTADTSDFSIHTSAVSACQERSPLAEVLHKLLEKRFQLSIRRFAEAKTTDALRAHWHEATRSGSDLPAALWSIWTHPACDKALTQEVYADIHMIQHQVGTGTRADLAQLKTLRHDNQKLREQLDATRRDADALRSEKAAETLALRQQLAELHAELAGKSAQEDALKRELQQLHQLRPALKELNALRERAQAAEAKASELSRANILLRKELSAAQRQRPATCASAAAATNEPSPLTQASDTAKLDGKCVLCVGGRTGAVDACRQVVETRGGRFLHHDGGVEENPHRIDAAVAAADLIICQAACISHSAYWRVKEQCKRTGKRCLFLKTTGISSLSRLLDTAGKTLEAPAGDEIAV</sequence>
<gene>
    <name evidence="3" type="ORF">GHK24_00540</name>
</gene>
<protein>
    <submittedName>
        <fullName evidence="3">DUF2325 domain-containing protein</fullName>
    </submittedName>
</protein>
<comment type="caution">
    <text evidence="3">The sequence shown here is derived from an EMBL/GenBank/DDBJ whole genome shotgun (WGS) entry which is preliminary data.</text>
</comment>
<evidence type="ECO:0000313" key="4">
    <source>
        <dbReference type="Proteomes" id="UP000480275"/>
    </source>
</evidence>
<dbReference type="EMBL" id="WIXJ01000001">
    <property type="protein sequence ID" value="MQY50272.1"/>
    <property type="molecule type" value="Genomic_DNA"/>
</dbReference>
<dbReference type="InterPro" id="IPR016772">
    <property type="entry name" value="UCP020408"/>
</dbReference>
<evidence type="ECO:0000313" key="3">
    <source>
        <dbReference type="EMBL" id="MQY50272.1"/>
    </source>
</evidence>
<evidence type="ECO:0000256" key="2">
    <source>
        <dbReference type="SAM" id="Coils"/>
    </source>
</evidence>
<dbReference type="OrthoDB" id="5296275at2"/>
<organism evidence="3 4">
    <name type="scientific">Rhodocyclus tenuis</name>
    <name type="common">Rhodospirillum tenue</name>
    <dbReference type="NCBI Taxonomy" id="1066"/>
    <lineage>
        <taxon>Bacteria</taxon>
        <taxon>Pseudomonadati</taxon>
        <taxon>Pseudomonadota</taxon>
        <taxon>Betaproteobacteria</taxon>
        <taxon>Rhodocyclales</taxon>
        <taxon>Rhodocyclaceae</taxon>
        <taxon>Rhodocyclus</taxon>
    </lineage>
</organism>
<dbReference type="Pfam" id="PF10087">
    <property type="entry name" value="DUF2325"/>
    <property type="match status" value="1"/>
</dbReference>
<feature type="coiled-coil region" evidence="2">
    <location>
        <begin position="193"/>
        <end position="300"/>
    </location>
</feature>
<dbReference type="Proteomes" id="UP000480275">
    <property type="component" value="Unassembled WGS sequence"/>
</dbReference>
<dbReference type="AlphaFoldDB" id="A0A6L5JTX6"/>